<dbReference type="InterPro" id="IPR013515">
    <property type="entry name" value="Phytochrome_cen-reg"/>
</dbReference>
<dbReference type="GO" id="GO:0009584">
    <property type="term" value="P:detection of visible light"/>
    <property type="evidence" value="ECO:0007669"/>
    <property type="project" value="InterPro"/>
</dbReference>
<dbReference type="Pfam" id="PF00989">
    <property type="entry name" value="PAS"/>
    <property type="match status" value="2"/>
</dbReference>
<keyword evidence="6" id="KW-0804">Transcription</keyword>
<dbReference type="SUPFAM" id="SSF55785">
    <property type="entry name" value="PYP-like sensor domain (PAS domain)"/>
    <property type="match status" value="2"/>
</dbReference>
<dbReference type="EMBL" id="PJQY01000027">
    <property type="protein sequence ID" value="PQQ20753.1"/>
    <property type="molecule type" value="Genomic_DNA"/>
</dbReference>
<organism evidence="10 11">
    <name type="scientific">Prunus yedoensis var. nudiflora</name>
    <dbReference type="NCBI Taxonomy" id="2094558"/>
    <lineage>
        <taxon>Eukaryota</taxon>
        <taxon>Viridiplantae</taxon>
        <taxon>Streptophyta</taxon>
        <taxon>Embryophyta</taxon>
        <taxon>Tracheophyta</taxon>
        <taxon>Spermatophyta</taxon>
        <taxon>Magnoliopsida</taxon>
        <taxon>eudicotyledons</taxon>
        <taxon>Gunneridae</taxon>
        <taxon>Pentapetalae</taxon>
        <taxon>rosids</taxon>
        <taxon>fabids</taxon>
        <taxon>Rosales</taxon>
        <taxon>Rosaceae</taxon>
        <taxon>Amygdaloideae</taxon>
        <taxon>Amygdaleae</taxon>
        <taxon>Prunus</taxon>
    </lineage>
</organism>
<dbReference type="PANTHER" id="PTHR47876:SF3">
    <property type="entry name" value="PHYTOCHROME 1"/>
    <property type="match status" value="1"/>
</dbReference>
<dbReference type="STRING" id="2094558.A0A314ZQW9"/>
<reference evidence="10 11" key="1">
    <citation type="submission" date="2018-02" db="EMBL/GenBank/DDBJ databases">
        <title>Draft genome of wild Prunus yedoensis var. nudiflora.</title>
        <authorList>
            <person name="Baek S."/>
            <person name="Kim J.-H."/>
            <person name="Choi K."/>
            <person name="Kim G.-B."/>
            <person name="Cho A."/>
            <person name="Jang H."/>
            <person name="Shin C.-H."/>
            <person name="Yu H.-J."/>
            <person name="Mun J.-H."/>
        </authorList>
    </citation>
    <scope>NUCLEOTIDE SEQUENCE [LARGE SCALE GENOMIC DNA]</scope>
    <source>
        <strain evidence="11">cv. Jeju island</strain>
        <tissue evidence="10">Leaf</tissue>
    </source>
</reference>
<dbReference type="InterPro" id="IPR003594">
    <property type="entry name" value="HATPase_dom"/>
</dbReference>
<dbReference type="PANTHER" id="PTHR47876">
    <property type="entry name" value="OS08G0260000 PROTEIN"/>
    <property type="match status" value="1"/>
</dbReference>
<protein>
    <submittedName>
        <fullName evidence="10">Phytochrome C isoform X1</fullName>
    </submittedName>
</protein>
<dbReference type="Pfam" id="PF00360">
    <property type="entry name" value="PHY"/>
    <property type="match status" value="1"/>
</dbReference>
<dbReference type="Proteomes" id="UP000250321">
    <property type="component" value="Unassembled WGS sequence"/>
</dbReference>
<dbReference type="InterPro" id="IPR005467">
    <property type="entry name" value="His_kinase_dom"/>
</dbReference>
<dbReference type="InterPro" id="IPR000014">
    <property type="entry name" value="PAS"/>
</dbReference>
<dbReference type="Gene3D" id="3.30.450.270">
    <property type="match status" value="1"/>
</dbReference>
<dbReference type="InterPro" id="IPR035965">
    <property type="entry name" value="PAS-like_dom_sf"/>
</dbReference>
<keyword evidence="11" id="KW-1185">Reference proteome</keyword>
<dbReference type="GO" id="GO:0006355">
    <property type="term" value="P:regulation of DNA-templated transcription"/>
    <property type="evidence" value="ECO:0007669"/>
    <property type="project" value="InterPro"/>
</dbReference>
<dbReference type="InterPro" id="IPR036890">
    <property type="entry name" value="HATPase_C_sf"/>
</dbReference>
<evidence type="ECO:0000256" key="4">
    <source>
        <dbReference type="ARBA" id="ARBA00022991"/>
    </source>
</evidence>
<dbReference type="PRINTS" id="PR01033">
    <property type="entry name" value="PHYTOCHROME"/>
</dbReference>
<evidence type="ECO:0000256" key="1">
    <source>
        <dbReference type="ARBA" id="ARBA00002479"/>
    </source>
</evidence>
<name>A0A314ZQW9_PRUYE</name>
<dbReference type="GO" id="GO:0009881">
    <property type="term" value="F:photoreceptor activity"/>
    <property type="evidence" value="ECO:0007669"/>
    <property type="project" value="UniProtKB-KW"/>
</dbReference>
<keyword evidence="7" id="KW-0675">Receptor</keyword>
<keyword evidence="4" id="KW-0157">Chromophore</keyword>
<evidence type="ECO:0000256" key="7">
    <source>
        <dbReference type="ARBA" id="ARBA00023170"/>
    </source>
</evidence>
<keyword evidence="5" id="KW-0805">Transcription regulation</keyword>
<dbReference type="CDD" id="cd00130">
    <property type="entry name" value="PAS"/>
    <property type="match status" value="1"/>
</dbReference>
<dbReference type="SUPFAM" id="SSF55781">
    <property type="entry name" value="GAF domain-like"/>
    <property type="match status" value="1"/>
</dbReference>
<dbReference type="InterPro" id="IPR001294">
    <property type="entry name" value="Phytochrome"/>
</dbReference>
<evidence type="ECO:0000256" key="6">
    <source>
        <dbReference type="ARBA" id="ARBA00023163"/>
    </source>
</evidence>
<evidence type="ECO:0000259" key="8">
    <source>
        <dbReference type="PROSITE" id="PS50109"/>
    </source>
</evidence>
<feature type="domain" description="PAS" evidence="9">
    <location>
        <begin position="70"/>
        <end position="114"/>
    </location>
</feature>
<dbReference type="PROSITE" id="PS50109">
    <property type="entry name" value="HIS_KIN"/>
    <property type="match status" value="1"/>
</dbReference>
<evidence type="ECO:0000259" key="9">
    <source>
        <dbReference type="PROSITE" id="PS50112"/>
    </source>
</evidence>
<feature type="domain" description="PAS" evidence="9">
    <location>
        <begin position="124"/>
        <end position="170"/>
    </location>
</feature>
<accession>A0A314ZQW9</accession>
<dbReference type="OrthoDB" id="1924328at2759"/>
<gene>
    <name evidence="10" type="ORF">Pyn_26349</name>
</gene>
<dbReference type="PROSITE" id="PS50112">
    <property type="entry name" value="PAS"/>
    <property type="match status" value="2"/>
</dbReference>
<dbReference type="InterPro" id="IPR043150">
    <property type="entry name" value="Phytochrome_PHY_sf"/>
</dbReference>
<proteinExistence type="predicted"/>
<dbReference type="InterPro" id="IPR013767">
    <property type="entry name" value="PAS_fold"/>
</dbReference>
<comment type="caution">
    <text evidence="10">The sequence shown here is derived from an EMBL/GenBank/DDBJ whole genome shotgun (WGS) entry which is preliminary data.</text>
</comment>
<dbReference type="Pfam" id="PF02518">
    <property type="entry name" value="HATPase_c"/>
    <property type="match status" value="1"/>
</dbReference>
<evidence type="ECO:0000313" key="10">
    <source>
        <dbReference type="EMBL" id="PQQ20753.1"/>
    </source>
</evidence>
<dbReference type="Gene3D" id="3.30.450.20">
    <property type="entry name" value="PAS domain"/>
    <property type="match status" value="1"/>
</dbReference>
<evidence type="ECO:0000256" key="3">
    <source>
        <dbReference type="ARBA" id="ARBA00022606"/>
    </source>
</evidence>
<dbReference type="SUPFAM" id="SSF55874">
    <property type="entry name" value="ATPase domain of HSP90 chaperone/DNA topoisomerase II/histidine kinase"/>
    <property type="match status" value="1"/>
</dbReference>
<evidence type="ECO:0000256" key="5">
    <source>
        <dbReference type="ARBA" id="ARBA00023015"/>
    </source>
</evidence>
<keyword evidence="2" id="KW-0600">Photoreceptor protein</keyword>
<evidence type="ECO:0000256" key="2">
    <source>
        <dbReference type="ARBA" id="ARBA00022543"/>
    </source>
</evidence>
<sequence length="315" mass="35776">MHPRSSFKAFLEVVKRRSVPWEDVEMDVIHSLQLILRGSLPDETVDNSKVLVKGPSVDDRIQRVDELRIVTNEMVRLIETAAVPILAVDASGNINGWNTKASELTELAVEKAIGDYIGIVRSPSALIPPIFMTDENFRCLEWNDAMQKVSGLRREEAVERMLVGEVFTEQLSKIVDDTDIESIEECYMEMSSSEFNLGEAVEVVMNQVRILSQERQVEVIHDSPAESNSEEGTYRMKMHIVHLEFRIIHPAPGIPEDLIQEMFHSSHRASKEGLGLHLSQNLVKIMSGTVQYQREEDRSSFIILIEFPLVHQIGR</sequence>
<dbReference type="Gene3D" id="3.30.565.10">
    <property type="entry name" value="Histidine kinase-like ATPase, C-terminal domain"/>
    <property type="match status" value="1"/>
</dbReference>
<evidence type="ECO:0000313" key="11">
    <source>
        <dbReference type="Proteomes" id="UP000250321"/>
    </source>
</evidence>
<feature type="domain" description="Histidine kinase" evidence="8">
    <location>
        <begin position="242"/>
        <end position="311"/>
    </location>
</feature>
<comment type="function">
    <text evidence="1">Regulatory photoreceptor which exists in two forms that are reversibly interconvertible by light: the Pr form that absorbs maximally in the red region of the spectrum and the Pfr form that absorbs maximally in the far-red region. Photoconversion of Pr to Pfr induces an array of morphogenic responses, whereas reconversion of Pfr to Pr cancels the induction of those responses. Pfr controls the expression of a number of nuclear genes including those encoding the small subunit of ribulose-bisphosphate carboxylase, chlorophyll A/B binding protein, protochlorophyllide reductase, rRNA, etc. It also controls the expression of its own gene(s) in a negative feedback fashion.</text>
</comment>
<dbReference type="AlphaFoldDB" id="A0A314ZQW9"/>
<keyword evidence="3" id="KW-0716">Sensory transduction</keyword>